<accession>A0A075I9V7</accession>
<organism evidence="2">
    <name type="scientific">uncultured marine thaumarchaeote SAT1000_16_A03</name>
    <dbReference type="NCBI Taxonomy" id="1456387"/>
    <lineage>
        <taxon>Archaea</taxon>
        <taxon>Nitrososphaerota</taxon>
        <taxon>environmental samples</taxon>
    </lineage>
</organism>
<proteinExistence type="predicted"/>
<dbReference type="AlphaFoldDB" id="A0A075I9V7"/>
<name>A0A075I9V7_9ARCH</name>
<evidence type="ECO:0000313" key="2">
    <source>
        <dbReference type="EMBL" id="AIF23467.1"/>
    </source>
</evidence>
<protein>
    <submittedName>
        <fullName evidence="2">Uncharacterized protein</fullName>
    </submittedName>
</protein>
<feature type="region of interest" description="Disordered" evidence="1">
    <location>
        <begin position="88"/>
        <end position="107"/>
    </location>
</feature>
<feature type="compositionally biased region" description="Basic residues" evidence="1">
    <location>
        <begin position="95"/>
        <end position="107"/>
    </location>
</feature>
<sequence>MITKEIQVNGTVFRLTLTDPIIGQVKNLKSLYNTAYEDPESFEQLSTEISSVIQEISTAIEPKADDTHLDSLIQEIIKTVDDKTAEIKNTSSEKLRRKTTRKSRHKK</sequence>
<dbReference type="EMBL" id="KF901232">
    <property type="protein sequence ID" value="AIF23467.1"/>
    <property type="molecule type" value="Genomic_DNA"/>
</dbReference>
<reference evidence="2" key="1">
    <citation type="journal article" date="2014" name="Genome Biol. Evol.">
        <title>Pangenome evidence for extensive interdomain horizontal transfer affecting lineage core and shell genes in uncultured planktonic thaumarchaeota and euryarchaeota.</title>
        <authorList>
            <person name="Deschamps P."/>
            <person name="Zivanovic Y."/>
            <person name="Moreira D."/>
            <person name="Rodriguez-Valera F."/>
            <person name="Lopez-Garcia P."/>
        </authorList>
    </citation>
    <scope>NUCLEOTIDE SEQUENCE</scope>
</reference>
<evidence type="ECO:0000256" key="1">
    <source>
        <dbReference type="SAM" id="MobiDB-lite"/>
    </source>
</evidence>